<dbReference type="GO" id="GO:0046782">
    <property type="term" value="P:regulation of viral transcription"/>
    <property type="evidence" value="ECO:0007669"/>
    <property type="project" value="InterPro"/>
</dbReference>
<evidence type="ECO:0000313" key="2">
    <source>
        <dbReference type="Proteomes" id="UP000664859"/>
    </source>
</evidence>
<dbReference type="AlphaFoldDB" id="A0A835ZE58"/>
<proteinExistence type="predicted"/>
<sequence length="290" mass="33611">MSATDRTCPQVDVIFPRVLARALAIHHKNEPDQRFLKRMKVGGRETCSITSFLVVKTDATLVDEDEVDDFIDKDDDQYCELCNTVKVLEPRSAQSICLTCGETNGYMVPDTSFREGVSIHTPYLYKRSNHFRDHLKRVQGRESTQIEPDVLEKISQELAKTYNHDELCKVTPKDIRLILKQLGLSRLYNHTTRIWCLTTDQEPLILTQTQEGELLHLFQLIQAPWERLRPEGRSNMLSYSYLIHKMANILGYPDVAERFSLLKSKEKMVVQDSLWKTICNELGFRFERSA</sequence>
<dbReference type="Proteomes" id="UP000664859">
    <property type="component" value="Unassembled WGS sequence"/>
</dbReference>
<name>A0A835ZE58_9STRA</name>
<accession>A0A835ZE58</accession>
<keyword evidence="2" id="KW-1185">Reference proteome</keyword>
<organism evidence="1 2">
    <name type="scientific">Tribonema minus</name>
    <dbReference type="NCBI Taxonomy" id="303371"/>
    <lineage>
        <taxon>Eukaryota</taxon>
        <taxon>Sar</taxon>
        <taxon>Stramenopiles</taxon>
        <taxon>Ochrophyta</taxon>
        <taxon>PX clade</taxon>
        <taxon>Xanthophyceae</taxon>
        <taxon>Tribonematales</taxon>
        <taxon>Tribonemataceae</taxon>
        <taxon>Tribonema</taxon>
    </lineage>
</organism>
<protein>
    <submittedName>
        <fullName evidence="1">Poxvirus late transcription factor VLTF3 like-domain-containing protein</fullName>
    </submittedName>
</protein>
<dbReference type="OrthoDB" id="543007at2759"/>
<dbReference type="InterPro" id="IPR007031">
    <property type="entry name" value="Poxvirus_VLTF3"/>
</dbReference>
<evidence type="ECO:0000313" key="1">
    <source>
        <dbReference type="EMBL" id="KAG5191311.1"/>
    </source>
</evidence>
<comment type="caution">
    <text evidence="1">The sequence shown here is derived from an EMBL/GenBank/DDBJ whole genome shotgun (WGS) entry which is preliminary data.</text>
</comment>
<dbReference type="EMBL" id="JAFCMP010000021">
    <property type="protein sequence ID" value="KAG5191311.1"/>
    <property type="molecule type" value="Genomic_DNA"/>
</dbReference>
<reference evidence="1" key="1">
    <citation type="submission" date="2021-02" db="EMBL/GenBank/DDBJ databases">
        <title>First Annotated Genome of the Yellow-green Alga Tribonema minus.</title>
        <authorList>
            <person name="Mahan K.M."/>
        </authorList>
    </citation>
    <scope>NUCLEOTIDE SEQUENCE</scope>
    <source>
        <strain evidence="1">UTEX B ZZ1240</strain>
    </source>
</reference>
<gene>
    <name evidence="1" type="ORF">JKP88DRAFT_285314</name>
</gene>
<dbReference type="Pfam" id="PF04947">
    <property type="entry name" value="Pox_VLTF3"/>
    <property type="match status" value="1"/>
</dbReference>